<dbReference type="OrthoDB" id="9451254at2759"/>
<comment type="caution">
    <text evidence="2">The sequence shown here is derived from an EMBL/GenBank/DDBJ whole genome shotgun (WGS) entry which is preliminary data.</text>
</comment>
<evidence type="ECO:0000313" key="2">
    <source>
        <dbReference type="EMBL" id="CAH1970575.1"/>
    </source>
</evidence>
<accession>A0A9P0K9F5</accession>
<gene>
    <name evidence="2" type="ORF">ACAOBT_LOCUS8996</name>
</gene>
<organism evidence="2 3">
    <name type="scientific">Acanthoscelides obtectus</name>
    <name type="common">Bean weevil</name>
    <name type="synonym">Bruchus obtectus</name>
    <dbReference type="NCBI Taxonomy" id="200917"/>
    <lineage>
        <taxon>Eukaryota</taxon>
        <taxon>Metazoa</taxon>
        <taxon>Ecdysozoa</taxon>
        <taxon>Arthropoda</taxon>
        <taxon>Hexapoda</taxon>
        <taxon>Insecta</taxon>
        <taxon>Pterygota</taxon>
        <taxon>Neoptera</taxon>
        <taxon>Endopterygota</taxon>
        <taxon>Coleoptera</taxon>
        <taxon>Polyphaga</taxon>
        <taxon>Cucujiformia</taxon>
        <taxon>Chrysomeloidea</taxon>
        <taxon>Chrysomelidae</taxon>
        <taxon>Bruchinae</taxon>
        <taxon>Bruchini</taxon>
        <taxon>Acanthoscelides</taxon>
    </lineage>
</organism>
<dbReference type="EMBL" id="CAKOFQ010006776">
    <property type="protein sequence ID" value="CAH1970575.1"/>
    <property type="molecule type" value="Genomic_DNA"/>
</dbReference>
<feature type="compositionally biased region" description="Polar residues" evidence="1">
    <location>
        <begin position="14"/>
        <end position="32"/>
    </location>
</feature>
<dbReference type="Proteomes" id="UP001152888">
    <property type="component" value="Unassembled WGS sequence"/>
</dbReference>
<evidence type="ECO:0000256" key="1">
    <source>
        <dbReference type="SAM" id="MobiDB-lite"/>
    </source>
</evidence>
<evidence type="ECO:0000313" key="3">
    <source>
        <dbReference type="Proteomes" id="UP001152888"/>
    </source>
</evidence>
<sequence length="32" mass="3489">MRRVWQGFLPIANPGSSQNPPHGRVSSQMPGV</sequence>
<dbReference type="AlphaFoldDB" id="A0A9P0K9F5"/>
<name>A0A9P0K9F5_ACAOB</name>
<reference evidence="2" key="1">
    <citation type="submission" date="2022-03" db="EMBL/GenBank/DDBJ databases">
        <authorList>
            <person name="Sayadi A."/>
        </authorList>
    </citation>
    <scope>NUCLEOTIDE SEQUENCE</scope>
</reference>
<protein>
    <submittedName>
        <fullName evidence="2">Uncharacterized protein</fullName>
    </submittedName>
</protein>
<keyword evidence="3" id="KW-1185">Reference proteome</keyword>
<proteinExistence type="predicted"/>
<feature type="region of interest" description="Disordered" evidence="1">
    <location>
        <begin position="1"/>
        <end position="32"/>
    </location>
</feature>